<dbReference type="Gene3D" id="2.160.10.10">
    <property type="entry name" value="Hexapeptide repeat proteins"/>
    <property type="match status" value="1"/>
</dbReference>
<dbReference type="InterPro" id="IPR050179">
    <property type="entry name" value="Trans_hexapeptide_repeat"/>
</dbReference>
<dbReference type="SUPFAM" id="SSF51161">
    <property type="entry name" value="Trimeric LpxA-like enzymes"/>
    <property type="match status" value="1"/>
</dbReference>
<accession>A0A6I2UEC4</accession>
<dbReference type="InterPro" id="IPR041561">
    <property type="entry name" value="PglD_N"/>
</dbReference>
<dbReference type="PANTHER" id="PTHR43300">
    <property type="entry name" value="ACETYLTRANSFERASE"/>
    <property type="match status" value="1"/>
</dbReference>
<dbReference type="Pfam" id="PF17836">
    <property type="entry name" value="PglD_N"/>
    <property type="match status" value="1"/>
</dbReference>
<name>A0A6I2UEC4_9FIRM</name>
<dbReference type="Proteomes" id="UP000431913">
    <property type="component" value="Unassembled WGS sequence"/>
</dbReference>
<evidence type="ECO:0000259" key="1">
    <source>
        <dbReference type="Pfam" id="PF17836"/>
    </source>
</evidence>
<evidence type="ECO:0000313" key="2">
    <source>
        <dbReference type="EMBL" id="MST93315.1"/>
    </source>
</evidence>
<reference evidence="2 3" key="1">
    <citation type="submission" date="2019-08" db="EMBL/GenBank/DDBJ databases">
        <title>In-depth cultivation of the pig gut microbiome towards novel bacterial diversity and tailored functional studies.</title>
        <authorList>
            <person name="Wylensek D."/>
            <person name="Hitch T.C.A."/>
            <person name="Clavel T."/>
        </authorList>
    </citation>
    <scope>NUCLEOTIDE SEQUENCE [LARGE SCALE GENOMIC DNA]</scope>
    <source>
        <strain evidence="2 3">WCA3-601-WT-6J</strain>
    </source>
</reference>
<comment type="caution">
    <text evidence="2">The sequence shown here is derived from an EMBL/GenBank/DDBJ whole genome shotgun (WGS) entry which is preliminary data.</text>
</comment>
<dbReference type="InterPro" id="IPR011004">
    <property type="entry name" value="Trimer_LpxA-like_sf"/>
</dbReference>
<dbReference type="Gene3D" id="3.40.50.20">
    <property type="match status" value="1"/>
</dbReference>
<dbReference type="AlphaFoldDB" id="A0A6I2UEC4"/>
<dbReference type="PANTHER" id="PTHR43300:SF7">
    <property type="entry name" value="UDP-N-ACETYLBACILLOSAMINE N-ACETYLTRANSFERASE"/>
    <property type="match status" value="1"/>
</dbReference>
<organism evidence="2 3">
    <name type="scientific">Ruthenibacterium lactatiformans</name>
    <dbReference type="NCBI Taxonomy" id="1550024"/>
    <lineage>
        <taxon>Bacteria</taxon>
        <taxon>Bacillati</taxon>
        <taxon>Bacillota</taxon>
        <taxon>Clostridia</taxon>
        <taxon>Eubacteriales</taxon>
        <taxon>Oscillospiraceae</taxon>
        <taxon>Ruthenibacterium</taxon>
    </lineage>
</organism>
<feature type="domain" description="PglD N-terminal" evidence="1">
    <location>
        <begin position="2"/>
        <end position="74"/>
    </location>
</feature>
<gene>
    <name evidence="2" type="ORF">FYJ76_15485</name>
</gene>
<proteinExistence type="predicted"/>
<protein>
    <recommendedName>
        <fullName evidence="1">PglD N-terminal domain-containing protein</fullName>
    </recommendedName>
</protein>
<sequence>MRLVILGAGGYGRTVADVAAQTGRYAEICFLDDHGDAPDVIGACCNFSQMIDDETIFYLAFGNNEVRMGWLHRLMEAGCNVPAIIHPTAYVSPTARVMQGTVILPHAIVNTGCEIKAGCIVNCGAIIDHGCVLEEGVHVCLGAIVKAENRIPRCMKIEAGEVVQNRTYPL</sequence>
<dbReference type="RefSeq" id="WP_154523927.1">
    <property type="nucleotide sequence ID" value="NZ_JBKWPM010000001.1"/>
</dbReference>
<dbReference type="EMBL" id="VUNJ01000023">
    <property type="protein sequence ID" value="MST93315.1"/>
    <property type="molecule type" value="Genomic_DNA"/>
</dbReference>
<evidence type="ECO:0000313" key="3">
    <source>
        <dbReference type="Proteomes" id="UP000431913"/>
    </source>
</evidence>